<dbReference type="EMBL" id="GBXM01069000">
    <property type="protein sequence ID" value="JAH39577.1"/>
    <property type="molecule type" value="Transcribed_RNA"/>
</dbReference>
<sequence length="14" mass="1740">MMWLCGWPNGRYPE</sequence>
<organism evidence="1">
    <name type="scientific">Anguilla anguilla</name>
    <name type="common">European freshwater eel</name>
    <name type="synonym">Muraena anguilla</name>
    <dbReference type="NCBI Taxonomy" id="7936"/>
    <lineage>
        <taxon>Eukaryota</taxon>
        <taxon>Metazoa</taxon>
        <taxon>Chordata</taxon>
        <taxon>Craniata</taxon>
        <taxon>Vertebrata</taxon>
        <taxon>Euteleostomi</taxon>
        <taxon>Actinopterygii</taxon>
        <taxon>Neopterygii</taxon>
        <taxon>Teleostei</taxon>
        <taxon>Anguilliformes</taxon>
        <taxon>Anguillidae</taxon>
        <taxon>Anguilla</taxon>
    </lineage>
</organism>
<protein>
    <submittedName>
        <fullName evidence="1">Uncharacterized protein</fullName>
    </submittedName>
</protein>
<evidence type="ECO:0000313" key="1">
    <source>
        <dbReference type="EMBL" id="JAH39577.1"/>
    </source>
</evidence>
<reference evidence="1" key="2">
    <citation type="journal article" date="2015" name="Fish Shellfish Immunol.">
        <title>Early steps in the European eel (Anguilla anguilla)-Vibrio vulnificus interaction in the gills: Role of the RtxA13 toxin.</title>
        <authorList>
            <person name="Callol A."/>
            <person name="Pajuelo D."/>
            <person name="Ebbesson L."/>
            <person name="Teles M."/>
            <person name="MacKenzie S."/>
            <person name="Amaro C."/>
        </authorList>
    </citation>
    <scope>NUCLEOTIDE SEQUENCE</scope>
</reference>
<proteinExistence type="predicted"/>
<reference evidence="1" key="1">
    <citation type="submission" date="2014-11" db="EMBL/GenBank/DDBJ databases">
        <authorList>
            <person name="Amaro Gonzalez C."/>
        </authorList>
    </citation>
    <scope>NUCLEOTIDE SEQUENCE</scope>
</reference>
<accession>A0A0E9SEA1</accession>
<name>A0A0E9SEA1_ANGAN</name>